<gene>
    <name evidence="1" type="ORF">GOSPT_045_01530</name>
</gene>
<sequence>MELILTYPSDRRTDRRVVTARTDAAWTVWHQSPAGETRDRLRDAIWQFQDRADAGHNVSSIVGALDAAELNAHAEMLGEVDDVVTESQSGDAA</sequence>
<dbReference type="Proteomes" id="UP000005845">
    <property type="component" value="Unassembled WGS sequence"/>
</dbReference>
<comment type="caution">
    <text evidence="1">The sequence shown here is derived from an EMBL/GenBank/DDBJ whole genome shotgun (WGS) entry which is preliminary data.</text>
</comment>
<dbReference type="RefSeq" id="WP_005204378.1">
    <property type="nucleotide sequence ID" value="NZ_BAFC01000045.1"/>
</dbReference>
<reference evidence="1 2" key="1">
    <citation type="submission" date="2012-02" db="EMBL/GenBank/DDBJ databases">
        <title>Whole genome shotgun sequence of Gordonia sputi NBRC 100414.</title>
        <authorList>
            <person name="Yoshida I."/>
            <person name="Hosoyama A."/>
            <person name="Tsuchikane K."/>
            <person name="Katsumata H."/>
            <person name="Yamazaki S."/>
            <person name="Fujita N."/>
        </authorList>
    </citation>
    <scope>NUCLEOTIDE SEQUENCE [LARGE SCALE GENOMIC DNA]</scope>
    <source>
        <strain evidence="1 2">NBRC 100414</strain>
    </source>
</reference>
<dbReference type="EMBL" id="BAFC01000045">
    <property type="protein sequence ID" value="GAB38515.1"/>
    <property type="molecule type" value="Genomic_DNA"/>
</dbReference>
<accession>H5TYF7</accession>
<evidence type="ECO:0000313" key="2">
    <source>
        <dbReference type="Proteomes" id="UP000005845"/>
    </source>
</evidence>
<proteinExistence type="predicted"/>
<protein>
    <submittedName>
        <fullName evidence="1">Uncharacterized protein</fullName>
    </submittedName>
</protein>
<dbReference type="AlphaFoldDB" id="H5TYF7"/>
<organism evidence="1 2">
    <name type="scientific">Gordonia sputi NBRC 100414</name>
    <dbReference type="NCBI Taxonomy" id="1089453"/>
    <lineage>
        <taxon>Bacteria</taxon>
        <taxon>Bacillati</taxon>
        <taxon>Actinomycetota</taxon>
        <taxon>Actinomycetes</taxon>
        <taxon>Mycobacteriales</taxon>
        <taxon>Gordoniaceae</taxon>
        <taxon>Gordonia</taxon>
    </lineage>
</organism>
<name>H5TYF7_9ACTN</name>
<keyword evidence="2" id="KW-1185">Reference proteome</keyword>
<evidence type="ECO:0000313" key="1">
    <source>
        <dbReference type="EMBL" id="GAB38515.1"/>
    </source>
</evidence>